<evidence type="ECO:0000313" key="2">
    <source>
        <dbReference type="Proteomes" id="UP000245535"/>
    </source>
</evidence>
<dbReference type="Pfam" id="PF10012">
    <property type="entry name" value="DUF2255"/>
    <property type="match status" value="1"/>
</dbReference>
<sequence>MTKNEILNLVHETKTPQIKAGEIHRFNDIWLVVAYNRIFCRQYAFAERSWYTSFQNDPKGHIKCGQIEIRVKGIIPDDLEALGEEINRAYIEKYDTRLNHYPEIAHKMTGKRFMERTMELVPVLD</sequence>
<name>A0A315ZH32_SEDFL</name>
<proteinExistence type="predicted"/>
<comment type="caution">
    <text evidence="1">The sequence shown here is derived from an EMBL/GenBank/DDBJ whole genome shotgun (WGS) entry which is preliminary data.</text>
</comment>
<dbReference type="RefSeq" id="WP_158281389.1">
    <property type="nucleotide sequence ID" value="NZ_QGDO01000001.1"/>
</dbReference>
<dbReference type="OrthoDB" id="980661at2"/>
<organism evidence="1 2">
    <name type="scientific">Sediminitomix flava</name>
    <dbReference type="NCBI Taxonomy" id="379075"/>
    <lineage>
        <taxon>Bacteria</taxon>
        <taxon>Pseudomonadati</taxon>
        <taxon>Bacteroidota</taxon>
        <taxon>Cytophagia</taxon>
        <taxon>Cytophagales</taxon>
        <taxon>Flammeovirgaceae</taxon>
        <taxon>Sediminitomix</taxon>
    </lineage>
</organism>
<evidence type="ECO:0000313" key="1">
    <source>
        <dbReference type="EMBL" id="PWJ44440.1"/>
    </source>
</evidence>
<reference evidence="1 2" key="1">
    <citation type="submission" date="2018-03" db="EMBL/GenBank/DDBJ databases">
        <title>Genomic Encyclopedia of Archaeal and Bacterial Type Strains, Phase II (KMG-II): from individual species to whole genera.</title>
        <authorList>
            <person name="Goeker M."/>
        </authorList>
    </citation>
    <scope>NUCLEOTIDE SEQUENCE [LARGE SCALE GENOMIC DNA]</scope>
    <source>
        <strain evidence="1 2">DSM 28229</strain>
    </source>
</reference>
<keyword evidence="2" id="KW-1185">Reference proteome</keyword>
<gene>
    <name evidence="1" type="ORF">BC781_101800</name>
</gene>
<dbReference type="InterPro" id="IPR016888">
    <property type="entry name" value="UCP028498"/>
</dbReference>
<dbReference type="AlphaFoldDB" id="A0A315ZH32"/>
<dbReference type="Proteomes" id="UP000245535">
    <property type="component" value="Unassembled WGS sequence"/>
</dbReference>
<dbReference type="EMBL" id="QGDO01000001">
    <property type="protein sequence ID" value="PWJ44440.1"/>
    <property type="molecule type" value="Genomic_DNA"/>
</dbReference>
<accession>A0A315ZH32</accession>
<protein>
    <submittedName>
        <fullName evidence="1">Uncharacterized protein DUF2255</fullName>
    </submittedName>
</protein>